<dbReference type="InterPro" id="IPR008949">
    <property type="entry name" value="Isoprenoid_synthase_dom_sf"/>
</dbReference>
<sequence>MPDRSLTTPAASSEPAVAGVHYENFPVASWLCPPQLRAPIAAIYGFARTADDIADEGDATPEERLAEIAAFRLDLAAAASGKSDSGRWPAVFQPLAGAIAQFDLPEALLADLLDAFSQDIRKTRDGAAYADRAELLDYCARSANPVGRLLLHLYRIDDAQSLRQSDAICSALQLINFWQDVSVDLPRGRFYLPLSDCAAHGLSREDFRAFRPLGASLPPAAALALIAAEVEWARQLMQSGAALVHRIPGRAGWELRLVVQGGLAILDKIQARRFDTFSHRPKVGARDVPRLAWHALRMRGQSRHA</sequence>
<dbReference type="SFLD" id="SFLDG01018">
    <property type="entry name" value="Squalene/Phytoene_Synthase_Lik"/>
    <property type="match status" value="1"/>
</dbReference>
<evidence type="ECO:0000313" key="2">
    <source>
        <dbReference type="Proteomes" id="UP001174908"/>
    </source>
</evidence>
<dbReference type="EMBL" id="JASZYV010000001">
    <property type="protein sequence ID" value="MDM0044205.1"/>
    <property type="molecule type" value="Genomic_DNA"/>
</dbReference>
<dbReference type="RefSeq" id="WP_286659262.1">
    <property type="nucleotide sequence ID" value="NZ_JASZYV010000001.1"/>
</dbReference>
<proteinExistence type="predicted"/>
<dbReference type="InterPro" id="IPR033904">
    <property type="entry name" value="Trans_IPPS_HH"/>
</dbReference>
<dbReference type="Pfam" id="PF00494">
    <property type="entry name" value="SQS_PSY"/>
    <property type="match status" value="1"/>
</dbReference>
<dbReference type="NCBIfam" id="TIGR03464">
    <property type="entry name" value="HpnC"/>
    <property type="match status" value="1"/>
</dbReference>
<organism evidence="1 2">
    <name type="scientific">Variovorax dokdonensis</name>
    <dbReference type="NCBI Taxonomy" id="344883"/>
    <lineage>
        <taxon>Bacteria</taxon>
        <taxon>Pseudomonadati</taxon>
        <taxon>Pseudomonadota</taxon>
        <taxon>Betaproteobacteria</taxon>
        <taxon>Burkholderiales</taxon>
        <taxon>Comamonadaceae</taxon>
        <taxon>Variovorax</taxon>
    </lineage>
</organism>
<dbReference type="SUPFAM" id="SSF48576">
    <property type="entry name" value="Terpenoid synthases"/>
    <property type="match status" value="1"/>
</dbReference>
<keyword evidence="2" id="KW-1185">Reference proteome</keyword>
<dbReference type="InterPro" id="IPR044843">
    <property type="entry name" value="Trans_IPPS_bact-type"/>
</dbReference>
<dbReference type="InterPro" id="IPR017827">
    <property type="entry name" value="HSQ_synthase_HpnC"/>
</dbReference>
<dbReference type="InterPro" id="IPR002060">
    <property type="entry name" value="Squ/phyt_synthse"/>
</dbReference>
<dbReference type="SFLD" id="SFLDS00005">
    <property type="entry name" value="Isoprenoid_Synthase_Type_I"/>
    <property type="match status" value="1"/>
</dbReference>
<comment type="caution">
    <text evidence="1">The sequence shown here is derived from an EMBL/GenBank/DDBJ whole genome shotgun (WGS) entry which is preliminary data.</text>
</comment>
<protein>
    <submittedName>
        <fullName evidence="1">Squalene synthase HpnC</fullName>
        <ecNumber evidence="1">2.5.1.21</ecNumber>
    </submittedName>
</protein>
<gene>
    <name evidence="1" type="primary">hpnC</name>
    <name evidence="1" type="ORF">QTH91_06900</name>
</gene>
<dbReference type="EC" id="2.5.1.21" evidence="1"/>
<dbReference type="PANTHER" id="PTHR31480">
    <property type="entry name" value="BIFUNCTIONAL LYCOPENE CYCLASE/PHYTOENE SYNTHASE"/>
    <property type="match status" value="1"/>
</dbReference>
<accession>A0ABT7N8E3</accession>
<evidence type="ECO:0000313" key="1">
    <source>
        <dbReference type="EMBL" id="MDM0044205.1"/>
    </source>
</evidence>
<dbReference type="GO" id="GO:0051996">
    <property type="term" value="F:squalene synthase [NAD(P)H] activity"/>
    <property type="evidence" value="ECO:0007669"/>
    <property type="project" value="UniProtKB-EC"/>
</dbReference>
<dbReference type="SFLD" id="SFLDG01212">
    <property type="entry name" value="Phytoene_synthase_like"/>
    <property type="match status" value="1"/>
</dbReference>
<keyword evidence="1" id="KW-0808">Transferase</keyword>
<name>A0ABT7N8E3_9BURK</name>
<reference evidence="1" key="1">
    <citation type="submission" date="2023-06" db="EMBL/GenBank/DDBJ databases">
        <authorList>
            <person name="Jiang Y."/>
            <person name="Liu Q."/>
        </authorList>
    </citation>
    <scope>NUCLEOTIDE SEQUENCE</scope>
    <source>
        <strain evidence="1">CGMCC 1.12089</strain>
    </source>
</reference>
<dbReference type="CDD" id="cd00683">
    <property type="entry name" value="Trans_IPPS_HH"/>
    <property type="match status" value="1"/>
</dbReference>
<dbReference type="Gene3D" id="1.10.600.10">
    <property type="entry name" value="Farnesyl Diphosphate Synthase"/>
    <property type="match status" value="1"/>
</dbReference>
<dbReference type="Proteomes" id="UP001174908">
    <property type="component" value="Unassembled WGS sequence"/>
</dbReference>